<protein>
    <recommendedName>
        <fullName evidence="3">Monooxygenase</fullName>
    </recommendedName>
</protein>
<dbReference type="AlphaFoldDB" id="A0A0Q1CGT9"/>
<dbReference type="RefSeq" id="WP_055394628.1">
    <property type="nucleotide sequence ID" value="NZ_LCTZ01000002.1"/>
</dbReference>
<dbReference type="Proteomes" id="UP000050827">
    <property type="component" value="Unassembled WGS sequence"/>
</dbReference>
<name>A0A0Q1CGT9_9FLAO</name>
<dbReference type="Gene3D" id="3.30.70.100">
    <property type="match status" value="1"/>
</dbReference>
<accession>A0A0Q1CGT9</accession>
<organism evidence="1 2">
    <name type="scientific">Flagellimonas eckloniae</name>
    <dbReference type="NCBI Taxonomy" id="346185"/>
    <lineage>
        <taxon>Bacteria</taxon>
        <taxon>Pseudomonadati</taxon>
        <taxon>Bacteroidota</taxon>
        <taxon>Flavobacteriia</taxon>
        <taxon>Flavobacteriales</taxon>
        <taxon>Flavobacteriaceae</taxon>
        <taxon>Flagellimonas</taxon>
    </lineage>
</organism>
<proteinExistence type="predicted"/>
<reference evidence="1 2" key="1">
    <citation type="submission" date="2015-04" db="EMBL/GenBank/DDBJ databases">
        <title>Complete genome of flavobacterium.</title>
        <authorList>
            <person name="Kwon Y.M."/>
            <person name="Kim S.-J."/>
        </authorList>
    </citation>
    <scope>NUCLEOTIDE SEQUENCE [LARGE SCALE GENOMIC DNA]</scope>
    <source>
        <strain evidence="1 2">DK169</strain>
    </source>
</reference>
<sequence>MKNVTAVLSVKFNSSHSQERLMEVCNEDLNLFRNVSGLIEKYYIAEETTGAISGIYLFETKSARNAFWTSELAAKIPERYGVIAETLRVEEYNMAIVLNESVLS</sequence>
<dbReference type="EMBL" id="LCTZ01000002">
    <property type="protein sequence ID" value="KQC30118.1"/>
    <property type="molecule type" value="Genomic_DNA"/>
</dbReference>
<dbReference type="SUPFAM" id="SSF54909">
    <property type="entry name" value="Dimeric alpha+beta barrel"/>
    <property type="match status" value="1"/>
</dbReference>
<keyword evidence="2" id="KW-1185">Reference proteome</keyword>
<comment type="caution">
    <text evidence="1">The sequence shown here is derived from an EMBL/GenBank/DDBJ whole genome shotgun (WGS) entry which is preliminary data.</text>
</comment>
<dbReference type="InterPro" id="IPR011008">
    <property type="entry name" value="Dimeric_a/b-barrel"/>
</dbReference>
<evidence type="ECO:0000313" key="2">
    <source>
        <dbReference type="Proteomes" id="UP000050827"/>
    </source>
</evidence>
<evidence type="ECO:0008006" key="3">
    <source>
        <dbReference type="Google" id="ProtNLM"/>
    </source>
</evidence>
<dbReference type="OrthoDB" id="2065010at2"/>
<evidence type="ECO:0000313" key="1">
    <source>
        <dbReference type="EMBL" id="KQC30118.1"/>
    </source>
</evidence>
<gene>
    <name evidence="1" type="ORF">AAY42_09705</name>
</gene>